<name>A0ABS1GIQ5_9AQUI</name>
<dbReference type="Gene3D" id="2.40.170.20">
    <property type="entry name" value="TonB-dependent receptor, beta-barrel domain"/>
    <property type="match status" value="1"/>
</dbReference>
<keyword evidence="4 10" id="KW-0812">Transmembrane</keyword>
<keyword evidence="9 10" id="KW-0998">Cell outer membrane</keyword>
<evidence type="ECO:0000256" key="2">
    <source>
        <dbReference type="ARBA" id="ARBA00022448"/>
    </source>
</evidence>
<dbReference type="RefSeq" id="WP_200674211.1">
    <property type="nucleotide sequence ID" value="NZ_JAACYA010000002.1"/>
</dbReference>
<evidence type="ECO:0000256" key="3">
    <source>
        <dbReference type="ARBA" id="ARBA00022452"/>
    </source>
</evidence>
<reference evidence="14 15" key="1">
    <citation type="journal article" date="2021" name="Syst. Appl. Microbiol.">
        <title>Persephonella atlantica sp. nov.: How to adapt to physico-chemical gradients in high temperature hydrothermal habitats.</title>
        <authorList>
            <person name="Francois D.X."/>
            <person name="Godfroy A."/>
            <person name="Mathien C."/>
            <person name="Aube J."/>
            <person name="Cathalot C."/>
            <person name="Lesongeur F."/>
            <person name="L'Haridon S."/>
            <person name="Philippon X."/>
            <person name="Roussel E.G."/>
        </authorList>
    </citation>
    <scope>NUCLEOTIDE SEQUENCE [LARGE SCALE GENOMIC DNA]</scope>
    <source>
        <strain evidence="14 15">MO1340</strain>
    </source>
</reference>
<evidence type="ECO:0000256" key="9">
    <source>
        <dbReference type="ARBA" id="ARBA00023237"/>
    </source>
</evidence>
<sequence>MKNILLSVVLTAPVFAYQLDSITVESGYGTKTSQKLITSPSEVITEKEIEERRPLDFKEIIFNRDGFSYTSNGGFGQTTSVYLWGTAPKRTVFYVDGIRFNDFTNPNISAPYELIMMENIQQVEIIKGVQSGVWGADAVGGVINMITKVPEEGFHITLSGMAGYYNTKKTGITVSFANEKIYMLLGYHHFKTSGFSAAEPAKSSPDYGKRWDEIGWERDPYRNETVSFKMGWIITENDRFETVVKNIDAVIHYDAMAGVDAKDYDNPFGYGMSEYFNHYSAQLYKLQYDRKSGSHNITALTSKSTFTRTQYGGYKGEYREFTVSDRYTYGKGFVRFGFSRQDFIHYTSGGTALDKRYHSNGYFLTNVLKVQKFVLSQSLRHDSYSAFKDKTTWKLGGKYYLKKDTFFSANWGTGYNVPTNDQLYNPWWGNSNLKPESSSQWDVGVGFKGFNLTYFHYSIKNLIDYVSYRYENISGKTKIKGIDASYSRFIRPVFIKLSYTYLDTRKSDGKKLPRRPMNQIGFDVVWYPSERASIGISGVYVGKRKDTTGAQTGYYTVINSYINLNITKNLTAYVKINNITDKYYQTVDGYATQARSIYAGADVRW</sequence>
<keyword evidence="3 10" id="KW-1134">Transmembrane beta strand</keyword>
<evidence type="ECO:0000313" key="15">
    <source>
        <dbReference type="Proteomes" id="UP000772812"/>
    </source>
</evidence>
<dbReference type="Pfam" id="PF07715">
    <property type="entry name" value="Plug"/>
    <property type="match status" value="1"/>
</dbReference>
<keyword evidence="5" id="KW-0732">Signal</keyword>
<dbReference type="SUPFAM" id="SSF56935">
    <property type="entry name" value="Porins"/>
    <property type="match status" value="1"/>
</dbReference>
<keyword evidence="8 14" id="KW-0675">Receptor</keyword>
<comment type="caution">
    <text evidence="14">The sequence shown here is derived from an EMBL/GenBank/DDBJ whole genome shotgun (WGS) entry which is preliminary data.</text>
</comment>
<proteinExistence type="inferred from homology"/>
<dbReference type="PANTHER" id="PTHR30069:SF29">
    <property type="entry name" value="HEMOGLOBIN AND HEMOGLOBIN-HAPTOGLOBIN-BINDING PROTEIN 1-RELATED"/>
    <property type="match status" value="1"/>
</dbReference>
<accession>A0ABS1GIQ5</accession>
<dbReference type="EMBL" id="JAACYA010000002">
    <property type="protein sequence ID" value="MBK3332799.1"/>
    <property type="molecule type" value="Genomic_DNA"/>
</dbReference>
<keyword evidence="7 10" id="KW-0472">Membrane</keyword>
<gene>
    <name evidence="14" type="ORF">GWK41_06930</name>
</gene>
<feature type="domain" description="TonB-dependent receptor plug" evidence="13">
    <location>
        <begin position="37"/>
        <end position="142"/>
    </location>
</feature>
<evidence type="ECO:0000256" key="1">
    <source>
        <dbReference type="ARBA" id="ARBA00004571"/>
    </source>
</evidence>
<dbReference type="Proteomes" id="UP000772812">
    <property type="component" value="Unassembled WGS sequence"/>
</dbReference>
<dbReference type="PROSITE" id="PS52016">
    <property type="entry name" value="TONB_DEPENDENT_REC_3"/>
    <property type="match status" value="1"/>
</dbReference>
<comment type="similarity">
    <text evidence="10 11">Belongs to the TonB-dependent receptor family.</text>
</comment>
<evidence type="ECO:0000256" key="5">
    <source>
        <dbReference type="ARBA" id="ARBA00022729"/>
    </source>
</evidence>
<evidence type="ECO:0000256" key="4">
    <source>
        <dbReference type="ARBA" id="ARBA00022692"/>
    </source>
</evidence>
<evidence type="ECO:0000259" key="13">
    <source>
        <dbReference type="Pfam" id="PF07715"/>
    </source>
</evidence>
<organism evidence="14 15">
    <name type="scientific">Persephonella atlantica</name>
    <dbReference type="NCBI Taxonomy" id="2699429"/>
    <lineage>
        <taxon>Bacteria</taxon>
        <taxon>Pseudomonadati</taxon>
        <taxon>Aquificota</taxon>
        <taxon>Aquificia</taxon>
        <taxon>Aquificales</taxon>
        <taxon>Hydrogenothermaceae</taxon>
        <taxon>Persephonella</taxon>
    </lineage>
</organism>
<evidence type="ECO:0000256" key="11">
    <source>
        <dbReference type="RuleBase" id="RU003357"/>
    </source>
</evidence>
<evidence type="ECO:0000256" key="7">
    <source>
        <dbReference type="ARBA" id="ARBA00023136"/>
    </source>
</evidence>
<dbReference type="InterPro" id="IPR039426">
    <property type="entry name" value="TonB-dep_rcpt-like"/>
</dbReference>
<dbReference type="InterPro" id="IPR012910">
    <property type="entry name" value="Plug_dom"/>
</dbReference>
<dbReference type="PANTHER" id="PTHR30069">
    <property type="entry name" value="TONB-DEPENDENT OUTER MEMBRANE RECEPTOR"/>
    <property type="match status" value="1"/>
</dbReference>
<dbReference type="InterPro" id="IPR000531">
    <property type="entry name" value="Beta-barrel_TonB"/>
</dbReference>
<comment type="subcellular location">
    <subcellularLocation>
        <location evidence="1 10">Cell outer membrane</location>
        <topology evidence="1 10">Multi-pass membrane protein</topology>
    </subcellularLocation>
</comment>
<feature type="domain" description="TonB-dependent receptor-like beta-barrel" evidence="12">
    <location>
        <begin position="207"/>
        <end position="579"/>
    </location>
</feature>
<evidence type="ECO:0000259" key="12">
    <source>
        <dbReference type="Pfam" id="PF00593"/>
    </source>
</evidence>
<evidence type="ECO:0000256" key="8">
    <source>
        <dbReference type="ARBA" id="ARBA00023170"/>
    </source>
</evidence>
<evidence type="ECO:0000256" key="6">
    <source>
        <dbReference type="ARBA" id="ARBA00023077"/>
    </source>
</evidence>
<keyword evidence="2 10" id="KW-0813">Transport</keyword>
<keyword evidence="6 11" id="KW-0798">TonB box</keyword>
<dbReference type="InterPro" id="IPR037066">
    <property type="entry name" value="Plug_dom_sf"/>
</dbReference>
<evidence type="ECO:0000313" key="14">
    <source>
        <dbReference type="EMBL" id="MBK3332799.1"/>
    </source>
</evidence>
<keyword evidence="15" id="KW-1185">Reference proteome</keyword>
<dbReference type="Gene3D" id="2.170.130.10">
    <property type="entry name" value="TonB-dependent receptor, plug domain"/>
    <property type="match status" value="1"/>
</dbReference>
<dbReference type="InterPro" id="IPR036942">
    <property type="entry name" value="Beta-barrel_TonB_sf"/>
</dbReference>
<dbReference type="Pfam" id="PF00593">
    <property type="entry name" value="TonB_dep_Rec_b-barrel"/>
    <property type="match status" value="1"/>
</dbReference>
<protein>
    <submittedName>
        <fullName evidence="14">TonB-dependent receptor</fullName>
    </submittedName>
</protein>
<evidence type="ECO:0000256" key="10">
    <source>
        <dbReference type="PROSITE-ProRule" id="PRU01360"/>
    </source>
</evidence>